<feature type="compositionally biased region" description="Basic and acidic residues" evidence="1">
    <location>
        <begin position="385"/>
        <end position="397"/>
    </location>
</feature>
<dbReference type="GO" id="GO:0006353">
    <property type="term" value="P:DNA-templated transcription termination"/>
    <property type="evidence" value="ECO:0007669"/>
    <property type="project" value="InterPro"/>
</dbReference>
<organism evidence="3 4">
    <name type="scientific">Marchantia polymorpha</name>
    <name type="common">Common liverwort</name>
    <name type="synonym">Marchantia aquatica</name>
    <dbReference type="NCBI Taxonomy" id="3197"/>
    <lineage>
        <taxon>Eukaryota</taxon>
        <taxon>Viridiplantae</taxon>
        <taxon>Streptophyta</taxon>
        <taxon>Embryophyta</taxon>
        <taxon>Marchantiophyta</taxon>
        <taxon>Marchantiopsida</taxon>
        <taxon>Marchantiidae</taxon>
        <taxon>Marchantiales</taxon>
        <taxon>Marchantiaceae</taxon>
        <taxon>Marchantia</taxon>
    </lineage>
</organism>
<feature type="compositionally biased region" description="Polar residues" evidence="1">
    <location>
        <begin position="180"/>
        <end position="192"/>
    </location>
</feature>
<evidence type="ECO:0000313" key="3">
    <source>
        <dbReference type="EMBL" id="PTQ48853.1"/>
    </source>
</evidence>
<feature type="region of interest" description="Disordered" evidence="1">
    <location>
        <begin position="69"/>
        <end position="201"/>
    </location>
</feature>
<feature type="compositionally biased region" description="Low complexity" evidence="1">
    <location>
        <begin position="149"/>
        <end position="161"/>
    </location>
</feature>
<protein>
    <recommendedName>
        <fullName evidence="2">Rho termination factor-like N-terminal domain-containing protein</fullName>
    </recommendedName>
</protein>
<sequence>MAGAARTFHACSIAFNPVKAQIGREECNMKLLRVSELPDGSLHFAFGVAQEGSSSGSIPDANMDAQPMVAGSQPPARLPSAFQKKSPISLSVRRGELPIRTKEDPRMEPEFPKAVPVEEVPSDDLKKNDAHVTDAGEETTSRVSQEAVSSPRQPSRQSQKPLRMKSTFVKQSPVPASIGATHTTLNVSSESSVAKDGTKRTTSEINVQISTLETSESTRGDRAVRNGVEVQVDISTHSENVTPETVREHVADESQTSAKASPNDVLAGSETTSATIARDVEEFAPLNIQGLSVLTGLESLPEQREETGMGFNAEVIENINASKVAELESMEDVEESQTSAKDSPKDDVEGSETTSATIARDVEEVAALIVEGLPVLTGTESLLEQREETGMESKAEFIEDINVSKTGESESMADLEEESQTSAKDSPNDVVEGSETTSATIARDVEKVAALIVEGLPVVTGTESLPEQSEETGMVSKAEIIEDINASEVAESEITADVEEESQTSSEDSPNDVVEGSETTSAIIAGDVEEDEALEVEGLQVLTGTESLPEQRGETDMGSKEDIIESINASEVAESKSMADVEEESQTSAKDSPKDVVEGRETNSATIARDVEEFAVPNIKGLSVLTVSESLPEKRGKTGLGSKADSAENLNAYKLAELKSMAKSRGLRGYSKLKKGDLIELLSKLD</sequence>
<feature type="compositionally biased region" description="Basic and acidic residues" evidence="1">
    <location>
        <begin position="591"/>
        <end position="601"/>
    </location>
</feature>
<feature type="region of interest" description="Disordered" evidence="1">
    <location>
        <begin position="456"/>
        <end position="608"/>
    </location>
</feature>
<feature type="region of interest" description="Disordered" evidence="1">
    <location>
        <begin position="385"/>
        <end position="443"/>
    </location>
</feature>
<evidence type="ECO:0000313" key="4">
    <source>
        <dbReference type="Proteomes" id="UP000244005"/>
    </source>
</evidence>
<proteinExistence type="predicted"/>
<keyword evidence="4" id="KW-1185">Reference proteome</keyword>
<dbReference type="EMBL" id="KZ772676">
    <property type="protein sequence ID" value="PTQ48853.1"/>
    <property type="molecule type" value="Genomic_DNA"/>
</dbReference>
<feature type="compositionally biased region" description="Basic and acidic residues" evidence="1">
    <location>
        <begin position="123"/>
        <end position="134"/>
    </location>
</feature>
<dbReference type="Proteomes" id="UP000244005">
    <property type="component" value="Unassembled WGS sequence"/>
</dbReference>
<dbReference type="AlphaFoldDB" id="A0A2R6XRX5"/>
<dbReference type="InterPro" id="IPR011112">
    <property type="entry name" value="Rho-like_N"/>
</dbReference>
<dbReference type="Pfam" id="PF07498">
    <property type="entry name" value="Rho_N"/>
    <property type="match status" value="1"/>
</dbReference>
<feature type="domain" description="Rho termination factor-like N-terminal" evidence="2">
    <location>
        <begin position="650"/>
        <end position="680"/>
    </location>
</feature>
<feature type="compositionally biased region" description="Acidic residues" evidence="1">
    <location>
        <begin position="490"/>
        <end position="502"/>
    </location>
</feature>
<evidence type="ECO:0000259" key="2">
    <source>
        <dbReference type="Pfam" id="PF07498"/>
    </source>
</evidence>
<feature type="region of interest" description="Disordered" evidence="1">
    <location>
        <begin position="326"/>
        <end position="361"/>
    </location>
</feature>
<dbReference type="OMA" id="ANVEPAH"/>
<accession>A0A2R6XRX5</accession>
<reference evidence="4" key="1">
    <citation type="journal article" date="2017" name="Cell">
        <title>Insights into land plant evolution garnered from the Marchantia polymorpha genome.</title>
        <authorList>
            <person name="Bowman J.L."/>
            <person name="Kohchi T."/>
            <person name="Yamato K.T."/>
            <person name="Jenkins J."/>
            <person name="Shu S."/>
            <person name="Ishizaki K."/>
            <person name="Yamaoka S."/>
            <person name="Nishihama R."/>
            <person name="Nakamura Y."/>
            <person name="Berger F."/>
            <person name="Adam C."/>
            <person name="Aki S.S."/>
            <person name="Althoff F."/>
            <person name="Araki T."/>
            <person name="Arteaga-Vazquez M.A."/>
            <person name="Balasubrmanian S."/>
            <person name="Barry K."/>
            <person name="Bauer D."/>
            <person name="Boehm C.R."/>
            <person name="Briginshaw L."/>
            <person name="Caballero-Perez J."/>
            <person name="Catarino B."/>
            <person name="Chen F."/>
            <person name="Chiyoda S."/>
            <person name="Chovatia M."/>
            <person name="Davies K.M."/>
            <person name="Delmans M."/>
            <person name="Demura T."/>
            <person name="Dierschke T."/>
            <person name="Dolan L."/>
            <person name="Dorantes-Acosta A.E."/>
            <person name="Eklund D.M."/>
            <person name="Florent S.N."/>
            <person name="Flores-Sandoval E."/>
            <person name="Fujiyama A."/>
            <person name="Fukuzawa H."/>
            <person name="Galik B."/>
            <person name="Grimanelli D."/>
            <person name="Grimwood J."/>
            <person name="Grossniklaus U."/>
            <person name="Hamada T."/>
            <person name="Haseloff J."/>
            <person name="Hetherington A.J."/>
            <person name="Higo A."/>
            <person name="Hirakawa Y."/>
            <person name="Hundley H.N."/>
            <person name="Ikeda Y."/>
            <person name="Inoue K."/>
            <person name="Inoue S.I."/>
            <person name="Ishida S."/>
            <person name="Jia Q."/>
            <person name="Kakita M."/>
            <person name="Kanazawa T."/>
            <person name="Kawai Y."/>
            <person name="Kawashima T."/>
            <person name="Kennedy M."/>
            <person name="Kinose K."/>
            <person name="Kinoshita T."/>
            <person name="Kohara Y."/>
            <person name="Koide E."/>
            <person name="Komatsu K."/>
            <person name="Kopischke S."/>
            <person name="Kubo M."/>
            <person name="Kyozuka J."/>
            <person name="Lagercrantz U."/>
            <person name="Lin S.S."/>
            <person name="Lindquist E."/>
            <person name="Lipzen A.M."/>
            <person name="Lu C.W."/>
            <person name="De Luna E."/>
            <person name="Martienssen R.A."/>
            <person name="Minamino N."/>
            <person name="Mizutani M."/>
            <person name="Mizutani M."/>
            <person name="Mochizuki N."/>
            <person name="Monte I."/>
            <person name="Mosher R."/>
            <person name="Nagasaki H."/>
            <person name="Nakagami H."/>
            <person name="Naramoto S."/>
            <person name="Nishitani K."/>
            <person name="Ohtani M."/>
            <person name="Okamoto T."/>
            <person name="Okumura M."/>
            <person name="Phillips J."/>
            <person name="Pollak B."/>
            <person name="Reinders A."/>
            <person name="Rovekamp M."/>
            <person name="Sano R."/>
            <person name="Sawa S."/>
            <person name="Schmid M.W."/>
            <person name="Shirakawa M."/>
            <person name="Solano R."/>
            <person name="Spunde A."/>
            <person name="Suetsugu N."/>
            <person name="Sugano S."/>
            <person name="Sugiyama A."/>
            <person name="Sun R."/>
            <person name="Suzuki Y."/>
            <person name="Takenaka M."/>
            <person name="Takezawa D."/>
            <person name="Tomogane H."/>
            <person name="Tsuzuki M."/>
            <person name="Ueda T."/>
            <person name="Umeda M."/>
            <person name="Ward J.M."/>
            <person name="Watanabe Y."/>
            <person name="Yazaki K."/>
            <person name="Yokoyama R."/>
            <person name="Yoshitake Y."/>
            <person name="Yotsui I."/>
            <person name="Zachgo S."/>
            <person name="Schmutz J."/>
        </authorList>
    </citation>
    <scope>NUCLEOTIDE SEQUENCE [LARGE SCALE GENOMIC DNA]</scope>
    <source>
        <strain evidence="4">Tak-1</strain>
    </source>
</reference>
<feature type="region of interest" description="Disordered" evidence="1">
    <location>
        <begin position="237"/>
        <end position="270"/>
    </location>
</feature>
<feature type="compositionally biased region" description="Basic and acidic residues" evidence="1">
    <location>
        <begin position="93"/>
        <end position="111"/>
    </location>
</feature>
<feature type="compositionally biased region" description="Basic and acidic residues" evidence="1">
    <location>
        <begin position="549"/>
        <end position="563"/>
    </location>
</feature>
<gene>
    <name evidence="3" type="ORF">MARPO_0004s0122</name>
</gene>
<dbReference type="OrthoDB" id="652255at2759"/>
<name>A0A2R6XRX5_MARPO</name>
<evidence type="ECO:0000256" key="1">
    <source>
        <dbReference type="SAM" id="MobiDB-lite"/>
    </source>
</evidence>